<accession>A0A9N9GK07</accession>
<keyword evidence="7 11" id="KW-0472">Membrane</keyword>
<keyword evidence="6 11" id="KW-1133">Transmembrane helix</keyword>
<dbReference type="Proteomes" id="UP000789759">
    <property type="component" value="Unassembled WGS sequence"/>
</dbReference>
<evidence type="ECO:0000256" key="10">
    <source>
        <dbReference type="PIRSR" id="PIRSR000439-1"/>
    </source>
</evidence>
<keyword evidence="13" id="KW-1185">Reference proteome</keyword>
<evidence type="ECO:0000256" key="11">
    <source>
        <dbReference type="SAM" id="Phobius"/>
    </source>
</evidence>
<feature type="transmembrane region" description="Helical" evidence="11">
    <location>
        <begin position="201"/>
        <end position="218"/>
    </location>
</feature>
<dbReference type="PANTHER" id="PTHR10408">
    <property type="entry name" value="STEROL O-ACYLTRANSFERASE"/>
    <property type="match status" value="1"/>
</dbReference>
<evidence type="ECO:0000256" key="5">
    <source>
        <dbReference type="ARBA" id="ARBA00022824"/>
    </source>
</evidence>
<dbReference type="AlphaFoldDB" id="A0A9N9GK07"/>
<feature type="transmembrane region" description="Helical" evidence="11">
    <location>
        <begin position="359"/>
        <end position="386"/>
    </location>
</feature>
<dbReference type="Pfam" id="PF03062">
    <property type="entry name" value="MBOAT"/>
    <property type="match status" value="1"/>
</dbReference>
<evidence type="ECO:0000256" key="7">
    <source>
        <dbReference type="ARBA" id="ARBA00023136"/>
    </source>
</evidence>
<proteinExistence type="inferred from homology"/>
<evidence type="ECO:0000256" key="3">
    <source>
        <dbReference type="ARBA" id="ARBA00022679"/>
    </source>
</evidence>
<dbReference type="GO" id="GO:0008204">
    <property type="term" value="P:ergosterol metabolic process"/>
    <property type="evidence" value="ECO:0007669"/>
    <property type="project" value="TreeGrafter"/>
</dbReference>
<dbReference type="PANTHER" id="PTHR10408:SF9">
    <property type="entry name" value="STEROL O-ACYLTRANSFERASE 2-RELATED"/>
    <property type="match status" value="1"/>
</dbReference>
<dbReference type="GO" id="GO:0005789">
    <property type="term" value="C:endoplasmic reticulum membrane"/>
    <property type="evidence" value="ECO:0007669"/>
    <property type="project" value="UniProtKB-SubCell"/>
</dbReference>
<feature type="transmembrane region" description="Helical" evidence="11">
    <location>
        <begin position="142"/>
        <end position="163"/>
    </location>
</feature>
<evidence type="ECO:0000256" key="1">
    <source>
        <dbReference type="ARBA" id="ARBA00004477"/>
    </source>
</evidence>
<evidence type="ECO:0000256" key="4">
    <source>
        <dbReference type="ARBA" id="ARBA00022692"/>
    </source>
</evidence>
<feature type="transmembrane region" description="Helical" evidence="11">
    <location>
        <begin position="175"/>
        <end position="195"/>
    </location>
</feature>
<protein>
    <submittedName>
        <fullName evidence="12">287_t:CDS:1</fullName>
    </submittedName>
</protein>
<evidence type="ECO:0000313" key="12">
    <source>
        <dbReference type="EMBL" id="CAG8607434.1"/>
    </source>
</evidence>
<evidence type="ECO:0000256" key="9">
    <source>
        <dbReference type="ARBA" id="ARBA00023568"/>
    </source>
</evidence>
<keyword evidence="3" id="KW-0808">Transferase</keyword>
<comment type="function">
    <text evidence="9">Sterol O-acyltransferase that catalyzes the formation of stery esters.</text>
</comment>
<keyword evidence="8" id="KW-0012">Acyltransferase</keyword>
<feature type="transmembrane region" description="Helical" evidence="11">
    <location>
        <begin position="320"/>
        <end position="339"/>
    </location>
</feature>
<evidence type="ECO:0000256" key="6">
    <source>
        <dbReference type="ARBA" id="ARBA00022989"/>
    </source>
</evidence>
<gene>
    <name evidence="12" type="ORF">CPELLU_LOCUS7288</name>
</gene>
<dbReference type="InterPro" id="IPR014371">
    <property type="entry name" value="Oat_ACAT_DAG_ARE"/>
</dbReference>
<dbReference type="GO" id="GO:0034737">
    <property type="term" value="F:ergosterol O-acyltransferase activity"/>
    <property type="evidence" value="ECO:0007669"/>
    <property type="project" value="TreeGrafter"/>
</dbReference>
<feature type="transmembrane region" description="Helical" evidence="11">
    <location>
        <begin position="440"/>
        <end position="459"/>
    </location>
</feature>
<feature type="non-terminal residue" evidence="12">
    <location>
        <position position="508"/>
    </location>
</feature>
<comment type="subcellular location">
    <subcellularLocation>
        <location evidence="1">Endoplasmic reticulum membrane</location>
        <topology evidence="1">Multi-pass membrane protein</topology>
    </subcellularLocation>
</comment>
<evidence type="ECO:0000256" key="8">
    <source>
        <dbReference type="ARBA" id="ARBA00023315"/>
    </source>
</evidence>
<keyword evidence="4 11" id="KW-0812">Transmembrane</keyword>
<sequence length="508" mass="59852">MPFSDISLSQLMEYSFLLQVGDMITIEKHISSTLSPLNDTSETLNTTSSTGSITSTIIKKNYSDDDLSRLPKKIAKRMDNFKARSSQLDREKLESAQDPFRGFFTLFWIAMGFYVIQTWSKNFESAGILFDLSFFRLLSQDAIGLIISDAIMIGSMFFAVLLQKLIAMRWIRWRYTGMIIQHLFQISFLFVPIYWTFVRNWPWVQSGFFVLHTISMLMKLHSYSFYNGELSDWSLCLSDLNKEYSNLLGESKKSDNATEKSAQLDELKEKITQVKGYLAGPTKNVNYPDNITFMNFMDFLLVPTLVYELEYPRTEKIRPWYVFEKIVATFGTFFLLYVNTETYIIPILPNVSTSIYNSMIQMLFPFMVNYLLIFYIIFECICNVFAELTRFADRNFYDDWWNSTTWEEFARKWNKPVHRFLLRHVYQYSIESHKLSKRDATFMTFFLSSLIHELVMVVVSKKIRMYLFFLQMFQLPLIALSKLPIVKEKKWLGNAFFWFGLFLGPPML</sequence>
<feature type="active site" evidence="10">
    <location>
        <position position="452"/>
    </location>
</feature>
<evidence type="ECO:0000256" key="2">
    <source>
        <dbReference type="ARBA" id="ARBA00009010"/>
    </source>
</evidence>
<comment type="caution">
    <text evidence="12">The sequence shown here is derived from an EMBL/GenBank/DDBJ whole genome shotgun (WGS) entry which is preliminary data.</text>
</comment>
<evidence type="ECO:0000313" key="13">
    <source>
        <dbReference type="Proteomes" id="UP000789759"/>
    </source>
</evidence>
<name>A0A9N9GK07_9GLOM</name>
<dbReference type="InterPro" id="IPR004299">
    <property type="entry name" value="MBOAT_fam"/>
</dbReference>
<dbReference type="PIRSF" id="PIRSF000439">
    <property type="entry name" value="Oat_ACAT_DAG_ARE"/>
    <property type="match status" value="1"/>
</dbReference>
<dbReference type="OrthoDB" id="10039049at2759"/>
<comment type="similarity">
    <text evidence="2">Belongs to the membrane-bound acyltransferase family. Sterol o-acyltransferase subfamily.</text>
</comment>
<feature type="transmembrane region" description="Helical" evidence="11">
    <location>
        <begin position="100"/>
        <end position="119"/>
    </location>
</feature>
<reference evidence="12" key="1">
    <citation type="submission" date="2021-06" db="EMBL/GenBank/DDBJ databases">
        <authorList>
            <person name="Kallberg Y."/>
            <person name="Tangrot J."/>
            <person name="Rosling A."/>
        </authorList>
    </citation>
    <scope>NUCLEOTIDE SEQUENCE</scope>
    <source>
        <strain evidence="12">FL966</strain>
    </source>
</reference>
<organism evidence="12 13">
    <name type="scientific">Cetraspora pellucida</name>
    <dbReference type="NCBI Taxonomy" id="1433469"/>
    <lineage>
        <taxon>Eukaryota</taxon>
        <taxon>Fungi</taxon>
        <taxon>Fungi incertae sedis</taxon>
        <taxon>Mucoromycota</taxon>
        <taxon>Glomeromycotina</taxon>
        <taxon>Glomeromycetes</taxon>
        <taxon>Diversisporales</taxon>
        <taxon>Gigasporaceae</taxon>
        <taxon>Cetraspora</taxon>
    </lineage>
</organism>
<keyword evidence="5" id="KW-0256">Endoplasmic reticulum</keyword>
<dbReference type="EMBL" id="CAJVQA010004828">
    <property type="protein sequence ID" value="CAG8607434.1"/>
    <property type="molecule type" value="Genomic_DNA"/>
</dbReference>
<feature type="non-terminal residue" evidence="12">
    <location>
        <position position="1"/>
    </location>
</feature>